<feature type="domain" description="DUF4178" evidence="3">
    <location>
        <begin position="63"/>
        <end position="195"/>
    </location>
</feature>
<feature type="transmembrane region" description="Helical" evidence="2">
    <location>
        <begin position="6"/>
        <end position="28"/>
    </location>
</feature>
<dbReference type="Pfam" id="PF13785">
    <property type="entry name" value="DUF4178"/>
    <property type="match status" value="1"/>
</dbReference>
<dbReference type="InterPro" id="IPR025235">
    <property type="entry name" value="DUF4178"/>
</dbReference>
<accession>A0ABT4V3K8</accession>
<evidence type="ECO:0000313" key="5">
    <source>
        <dbReference type="Proteomes" id="UP001210380"/>
    </source>
</evidence>
<sequence>MNNGLVTALIILVVVLIVVAVIAVIMGIRAKRAAAQPPEPERPTDPFNTGDQDSLRGDPRALKAGDIVEVRGQSFTVRGSLRLSEGGWTWSEHLLDDSKGTQVWLAVEEDPDLILSLWTPVADAGEPGPKTVSFGGRTYHSEESGSAEFRSEATTGLAERGTVRYHDYESSDGALLGFEAYGDADWEASTGEALSRYDVLIYPTAS</sequence>
<proteinExistence type="predicted"/>
<comment type="caution">
    <text evidence="4">The sequence shown here is derived from an EMBL/GenBank/DDBJ whole genome shotgun (WGS) entry which is preliminary data.</text>
</comment>
<protein>
    <submittedName>
        <fullName evidence="4">DUF4178 domain-containing protein</fullName>
    </submittedName>
</protein>
<organism evidence="4 5">
    <name type="scientific">Saccharopolyspora oryzae</name>
    <dbReference type="NCBI Taxonomy" id="2997343"/>
    <lineage>
        <taxon>Bacteria</taxon>
        <taxon>Bacillati</taxon>
        <taxon>Actinomycetota</taxon>
        <taxon>Actinomycetes</taxon>
        <taxon>Pseudonocardiales</taxon>
        <taxon>Pseudonocardiaceae</taxon>
        <taxon>Saccharopolyspora</taxon>
    </lineage>
</organism>
<keyword evidence="2" id="KW-0472">Membrane</keyword>
<dbReference type="RefSeq" id="WP_270951443.1">
    <property type="nucleotide sequence ID" value="NZ_JAQGLA010000047.1"/>
</dbReference>
<evidence type="ECO:0000256" key="2">
    <source>
        <dbReference type="SAM" id="Phobius"/>
    </source>
</evidence>
<reference evidence="4 5" key="1">
    <citation type="submission" date="2022-11" db="EMBL/GenBank/DDBJ databases">
        <title>Draft genome sequence of Saccharopolyspora sp. WRP15-2 isolated from rhizosphere soils of wild rice in Thailand.</title>
        <authorList>
            <person name="Duangmal K."/>
            <person name="Kammanee S."/>
            <person name="Muangham S."/>
        </authorList>
    </citation>
    <scope>NUCLEOTIDE SEQUENCE [LARGE SCALE GENOMIC DNA]</scope>
    <source>
        <strain evidence="4 5">WRP15-2</strain>
    </source>
</reference>
<evidence type="ECO:0000259" key="3">
    <source>
        <dbReference type="Pfam" id="PF13785"/>
    </source>
</evidence>
<evidence type="ECO:0000313" key="4">
    <source>
        <dbReference type="EMBL" id="MDA3628543.1"/>
    </source>
</evidence>
<evidence type="ECO:0000256" key="1">
    <source>
        <dbReference type="SAM" id="MobiDB-lite"/>
    </source>
</evidence>
<keyword evidence="2" id="KW-1133">Transmembrane helix</keyword>
<dbReference type="EMBL" id="JAQGLA010000047">
    <property type="protein sequence ID" value="MDA3628543.1"/>
    <property type="molecule type" value="Genomic_DNA"/>
</dbReference>
<dbReference type="Proteomes" id="UP001210380">
    <property type="component" value="Unassembled WGS sequence"/>
</dbReference>
<keyword evidence="2" id="KW-0812">Transmembrane</keyword>
<gene>
    <name evidence="4" type="ORF">OU415_24130</name>
</gene>
<keyword evidence="5" id="KW-1185">Reference proteome</keyword>
<name>A0ABT4V3K8_9PSEU</name>
<feature type="region of interest" description="Disordered" evidence="1">
    <location>
        <begin position="33"/>
        <end position="59"/>
    </location>
</feature>